<evidence type="ECO:0000256" key="1">
    <source>
        <dbReference type="SAM" id="MobiDB-lite"/>
    </source>
</evidence>
<dbReference type="AlphaFoldDB" id="U2RB50"/>
<gene>
    <name evidence="2" type="ORF">N136_01183</name>
</gene>
<accession>U2RB50</accession>
<name>U2RB50_LEIAQ</name>
<proteinExistence type="predicted"/>
<organism evidence="2 3">
    <name type="scientific">Leifsonia aquatica ATCC 14665</name>
    <dbReference type="NCBI Taxonomy" id="1358026"/>
    <lineage>
        <taxon>Bacteria</taxon>
        <taxon>Bacillati</taxon>
        <taxon>Actinomycetota</taxon>
        <taxon>Actinomycetes</taxon>
        <taxon>Micrococcales</taxon>
        <taxon>Microbacteriaceae</taxon>
        <taxon>Leifsonia</taxon>
    </lineage>
</organism>
<dbReference type="HOGENOM" id="CLU_3137220_0_0_11"/>
<sequence>MLPSLYAGAPRRWNEKDPPRTRQSPVTLAAFPPWGSWPGWRHVGSRRTV</sequence>
<evidence type="ECO:0000313" key="3">
    <source>
        <dbReference type="Proteomes" id="UP000016605"/>
    </source>
</evidence>
<protein>
    <submittedName>
        <fullName evidence="2">Uncharacterized protein</fullName>
    </submittedName>
</protein>
<dbReference type="EMBL" id="AWVQ01000128">
    <property type="protein sequence ID" value="ERK72445.1"/>
    <property type="molecule type" value="Genomic_DNA"/>
</dbReference>
<feature type="region of interest" description="Disordered" evidence="1">
    <location>
        <begin position="1"/>
        <end position="27"/>
    </location>
</feature>
<dbReference type="Proteomes" id="UP000016605">
    <property type="component" value="Unassembled WGS sequence"/>
</dbReference>
<comment type="caution">
    <text evidence="2">The sequence shown here is derived from an EMBL/GenBank/DDBJ whole genome shotgun (WGS) entry which is preliminary data.</text>
</comment>
<evidence type="ECO:0000313" key="2">
    <source>
        <dbReference type="EMBL" id="ERK72445.1"/>
    </source>
</evidence>
<reference evidence="2 3" key="1">
    <citation type="submission" date="2013-08" db="EMBL/GenBank/DDBJ databases">
        <authorList>
            <person name="Weinstock G."/>
            <person name="Sodergren E."/>
            <person name="Wylie T."/>
            <person name="Fulton L."/>
            <person name="Fulton R."/>
            <person name="Fronick C."/>
            <person name="O'Laughlin M."/>
            <person name="Godfrey J."/>
            <person name="Miner T."/>
            <person name="Herter B."/>
            <person name="Appelbaum E."/>
            <person name="Cordes M."/>
            <person name="Lek S."/>
            <person name="Wollam A."/>
            <person name="Pepin K.H."/>
            <person name="Palsikar V.B."/>
            <person name="Mitreva M."/>
            <person name="Wilson R.K."/>
        </authorList>
    </citation>
    <scope>NUCLEOTIDE SEQUENCE [LARGE SCALE GENOMIC DNA]</scope>
    <source>
        <strain evidence="2 3">ATCC 14665</strain>
    </source>
</reference>
<dbReference type="PATRIC" id="fig|1358026.3.peg.1027"/>